<evidence type="ECO:0000313" key="1">
    <source>
        <dbReference type="EMBL" id="QJB01075.1"/>
    </source>
</evidence>
<reference evidence="1" key="1">
    <citation type="submission" date="2020-03" db="EMBL/GenBank/DDBJ databases">
        <title>The deep terrestrial virosphere.</title>
        <authorList>
            <person name="Holmfeldt K."/>
            <person name="Nilsson E."/>
            <person name="Simone D."/>
            <person name="Lopez-Fernandez M."/>
            <person name="Wu X."/>
            <person name="de Brujin I."/>
            <person name="Lundin D."/>
            <person name="Andersson A."/>
            <person name="Bertilsson S."/>
            <person name="Dopson M."/>
        </authorList>
    </citation>
    <scope>NUCLEOTIDE SEQUENCE</scope>
    <source>
        <strain evidence="1">MM171A00145</strain>
        <strain evidence="2">MM171B01529</strain>
    </source>
</reference>
<dbReference type="AlphaFoldDB" id="A0A6M3M5S0"/>
<gene>
    <name evidence="1" type="ORF">MM171A00145_0012</name>
    <name evidence="2" type="ORF">MM171B01529_0011</name>
</gene>
<protein>
    <submittedName>
        <fullName evidence="1">Uncharacterized protein</fullName>
    </submittedName>
</protein>
<name>A0A6M3M5S0_9ZZZZ</name>
<dbReference type="EMBL" id="MT143705">
    <property type="protein sequence ID" value="QJB01075.1"/>
    <property type="molecule type" value="Genomic_DNA"/>
</dbReference>
<sequence>MGDIYRFDHDGVIATSQKAVLLNVNGDEIWIPRSVLVDPEDGDGMERGDPADQVAVLAWFAEDRGLTI</sequence>
<proteinExistence type="predicted"/>
<dbReference type="EMBL" id="MT143754">
    <property type="protein sequence ID" value="QJB02051.1"/>
    <property type="molecule type" value="Genomic_DNA"/>
</dbReference>
<evidence type="ECO:0000313" key="2">
    <source>
        <dbReference type="EMBL" id="QJB02051.1"/>
    </source>
</evidence>
<accession>A0A6M3M5S0</accession>
<organism evidence="1">
    <name type="scientific">viral metagenome</name>
    <dbReference type="NCBI Taxonomy" id="1070528"/>
    <lineage>
        <taxon>unclassified sequences</taxon>
        <taxon>metagenomes</taxon>
        <taxon>organismal metagenomes</taxon>
    </lineage>
</organism>